<dbReference type="EMBL" id="JACHOB010000004">
    <property type="protein sequence ID" value="MBB4659627.1"/>
    <property type="molecule type" value="Genomic_DNA"/>
</dbReference>
<keyword evidence="2" id="KW-1185">Reference proteome</keyword>
<sequence>MDASIRALIERCGDEALVLQTLYFLDDHVFASLCRRLAEMSPEARSDLLSLLSRDPSLPVERPWPSSAANNG</sequence>
<dbReference type="Proteomes" id="UP000563524">
    <property type="component" value="Unassembled WGS sequence"/>
</dbReference>
<evidence type="ECO:0000313" key="2">
    <source>
        <dbReference type="Proteomes" id="UP000563524"/>
    </source>
</evidence>
<reference evidence="1 2" key="1">
    <citation type="submission" date="2020-08" db="EMBL/GenBank/DDBJ databases">
        <title>Genomic Encyclopedia of Type Strains, Phase IV (KMG-IV): sequencing the most valuable type-strain genomes for metagenomic binning, comparative biology and taxonomic classification.</title>
        <authorList>
            <person name="Goeker M."/>
        </authorList>
    </citation>
    <scope>NUCLEOTIDE SEQUENCE [LARGE SCALE GENOMIC DNA]</scope>
    <source>
        <strain evidence="1 2">DSM 102850</strain>
    </source>
</reference>
<dbReference type="RefSeq" id="WP_183818405.1">
    <property type="nucleotide sequence ID" value="NZ_JACHOB010000004.1"/>
</dbReference>
<accession>A0A840I4C4</accession>
<organism evidence="1 2">
    <name type="scientific">Parvularcula dongshanensis</name>
    <dbReference type="NCBI Taxonomy" id="1173995"/>
    <lineage>
        <taxon>Bacteria</taxon>
        <taxon>Pseudomonadati</taxon>
        <taxon>Pseudomonadota</taxon>
        <taxon>Alphaproteobacteria</taxon>
        <taxon>Parvularculales</taxon>
        <taxon>Parvularculaceae</taxon>
        <taxon>Parvularcula</taxon>
    </lineage>
</organism>
<comment type="caution">
    <text evidence="1">The sequence shown here is derived from an EMBL/GenBank/DDBJ whole genome shotgun (WGS) entry which is preliminary data.</text>
</comment>
<name>A0A840I4C4_9PROT</name>
<proteinExistence type="predicted"/>
<gene>
    <name evidence="1" type="ORF">GGQ59_002164</name>
</gene>
<protein>
    <submittedName>
        <fullName evidence="1">Uncharacterized protein</fullName>
    </submittedName>
</protein>
<evidence type="ECO:0000313" key="1">
    <source>
        <dbReference type="EMBL" id="MBB4659627.1"/>
    </source>
</evidence>
<dbReference type="AlphaFoldDB" id="A0A840I4C4"/>